<evidence type="ECO:0000256" key="2">
    <source>
        <dbReference type="SAM" id="MobiDB-lite"/>
    </source>
</evidence>
<feature type="repeat" description="RCC1" evidence="1">
    <location>
        <begin position="203"/>
        <end position="254"/>
    </location>
</feature>
<name>A0A8C6MBG0_NOTFU</name>
<reference evidence="3" key="1">
    <citation type="submission" date="2014-08" db="EMBL/GenBank/DDBJ databases">
        <authorList>
            <person name="Senf B."/>
            <person name="Petzold A."/>
            <person name="Downie B.R."/>
            <person name="Koch P."/>
            <person name="Platzer M."/>
        </authorList>
    </citation>
    <scope>NUCLEOTIDE SEQUENCE [LARGE SCALE GENOMIC DNA]</scope>
    <source>
        <strain evidence="3">GRZ</strain>
    </source>
</reference>
<dbReference type="AlphaFoldDB" id="A0A8C6MBG0"/>
<evidence type="ECO:0000256" key="1">
    <source>
        <dbReference type="PROSITE-ProRule" id="PRU00235"/>
    </source>
</evidence>
<reference evidence="3" key="3">
    <citation type="submission" date="2025-09" db="UniProtKB">
        <authorList>
            <consortium name="Ensembl"/>
        </authorList>
    </citation>
    <scope>IDENTIFICATION</scope>
</reference>
<evidence type="ECO:0000313" key="3">
    <source>
        <dbReference type="Ensembl" id="ENSNFUP00015032628.1"/>
    </source>
</evidence>
<dbReference type="PANTHER" id="PTHR46849">
    <property type="entry name" value="RCC1 DOMAIN-CONTAINING PROTEIN 1"/>
    <property type="match status" value="1"/>
</dbReference>
<accession>A0A8C6MBG0</accession>
<dbReference type="Gene3D" id="2.130.10.30">
    <property type="entry name" value="Regulator of chromosome condensation 1/beta-lactamase-inhibitor protein II"/>
    <property type="match status" value="1"/>
</dbReference>
<sequence length="406" mass="44536">MSWFGFGFNAFGQICVQEKSVQEETSDAVGEVKVSVPVELRSHVDHSCCLKTCQIRASWSRRACLHESRCVWLAGFSASSISNDTRGCRDAIISESHLTLAFPDRIESWDVQRKDKTPLWSMEIIPQSESSGIWIFECTEHQKITTNMLLHVFCHFHTGVNLPLVPGGYIASKPPIFRSLAPHLQAKSLALGGDHVILLTAPGAVYSWGLGSHGQLGHGGLVSEEEPRTVEALWGVPMSSVAAGGWHSVCISEGGDLYVWGWNESGQLGLPSRGLQKAPQQKKAQPTELSDVSTPEEEPHDGDKHEEVFISIQAFPALLDVNPSSDFQRASCGSRHTAAVTTSGCLFTWGWGEYGQLGHQTFNSLDEPRRVEFFKAKDLHVVDVVCGPWNTFTAAVKKGVLDLKNT</sequence>
<feature type="compositionally biased region" description="Low complexity" evidence="2">
    <location>
        <begin position="276"/>
        <end position="286"/>
    </location>
</feature>
<dbReference type="PROSITE" id="PS50012">
    <property type="entry name" value="RCC1_3"/>
    <property type="match status" value="3"/>
</dbReference>
<dbReference type="SUPFAM" id="SSF50985">
    <property type="entry name" value="RCC1/BLIP-II"/>
    <property type="match status" value="1"/>
</dbReference>
<proteinExistence type="predicted"/>
<dbReference type="Ensembl" id="ENSNFUT00015034101.1">
    <property type="protein sequence ID" value="ENSNFUP00015032628.1"/>
    <property type="gene ID" value="ENSNFUG00015015993.1"/>
</dbReference>
<dbReference type="InterPro" id="IPR000408">
    <property type="entry name" value="Reg_chr_condens"/>
</dbReference>
<protein>
    <submittedName>
        <fullName evidence="3">RCC1 domain containing 1</fullName>
    </submittedName>
</protein>
<feature type="repeat" description="RCC1" evidence="1">
    <location>
        <begin position="255"/>
        <end position="343"/>
    </location>
</feature>
<dbReference type="InterPro" id="IPR052830">
    <property type="entry name" value="RCC1_domain-containing"/>
</dbReference>
<feature type="repeat" description="RCC1" evidence="1">
    <location>
        <begin position="344"/>
        <end position="397"/>
    </location>
</feature>
<dbReference type="GeneTree" id="ENSGT00940000159320"/>
<reference evidence="3" key="2">
    <citation type="submission" date="2025-08" db="UniProtKB">
        <authorList>
            <consortium name="Ensembl"/>
        </authorList>
    </citation>
    <scope>IDENTIFICATION</scope>
</reference>
<gene>
    <name evidence="3" type="primary">UNC45A</name>
    <name evidence="3" type="synonym">LOC107388977</name>
</gene>
<dbReference type="PANTHER" id="PTHR46849:SF1">
    <property type="entry name" value="RCC1 DOMAIN-CONTAINING PROTEIN 1"/>
    <property type="match status" value="1"/>
</dbReference>
<dbReference type="PRINTS" id="PR00633">
    <property type="entry name" value="RCCNDNSATION"/>
</dbReference>
<dbReference type="Proteomes" id="UP000694548">
    <property type="component" value="Chromosome sgr13"/>
</dbReference>
<organism evidence="3 4">
    <name type="scientific">Nothobranchius furzeri</name>
    <name type="common">Turquoise killifish</name>
    <dbReference type="NCBI Taxonomy" id="105023"/>
    <lineage>
        <taxon>Eukaryota</taxon>
        <taxon>Metazoa</taxon>
        <taxon>Chordata</taxon>
        <taxon>Craniata</taxon>
        <taxon>Vertebrata</taxon>
        <taxon>Euteleostomi</taxon>
        <taxon>Actinopterygii</taxon>
        <taxon>Neopterygii</taxon>
        <taxon>Teleostei</taxon>
        <taxon>Neoteleostei</taxon>
        <taxon>Acanthomorphata</taxon>
        <taxon>Ovalentaria</taxon>
        <taxon>Atherinomorphae</taxon>
        <taxon>Cyprinodontiformes</taxon>
        <taxon>Nothobranchiidae</taxon>
        <taxon>Nothobranchius</taxon>
    </lineage>
</organism>
<feature type="region of interest" description="Disordered" evidence="2">
    <location>
        <begin position="271"/>
        <end position="303"/>
    </location>
</feature>
<dbReference type="InterPro" id="IPR009091">
    <property type="entry name" value="RCC1/BLIP-II"/>
</dbReference>
<keyword evidence="4" id="KW-1185">Reference proteome</keyword>
<dbReference type="Pfam" id="PF00415">
    <property type="entry name" value="RCC1"/>
    <property type="match status" value="3"/>
</dbReference>
<dbReference type="PROSITE" id="PS00626">
    <property type="entry name" value="RCC1_2"/>
    <property type="match status" value="2"/>
</dbReference>
<evidence type="ECO:0000313" key="4">
    <source>
        <dbReference type="Proteomes" id="UP000694548"/>
    </source>
</evidence>